<keyword evidence="4" id="KW-1185">Reference proteome</keyword>
<comment type="caution">
    <text evidence="3">The sequence shown here is derived from an EMBL/GenBank/DDBJ whole genome shotgun (WGS) entry which is preliminary data.</text>
</comment>
<keyword evidence="2" id="KW-1133">Transmembrane helix</keyword>
<keyword evidence="2" id="KW-0472">Membrane</keyword>
<reference evidence="3 4" key="1">
    <citation type="journal article" date="2017" name="Mol. Ecol.">
        <title>Comparative and population genomic landscape of Phellinus noxius: A hypervariable fungus causing root rot in trees.</title>
        <authorList>
            <person name="Chung C.L."/>
            <person name="Lee T.J."/>
            <person name="Akiba M."/>
            <person name="Lee H.H."/>
            <person name="Kuo T.H."/>
            <person name="Liu D."/>
            <person name="Ke H.M."/>
            <person name="Yokoi T."/>
            <person name="Roa M.B."/>
            <person name="Lu M.J."/>
            <person name="Chang Y.Y."/>
            <person name="Ann P.J."/>
            <person name="Tsai J.N."/>
            <person name="Chen C.Y."/>
            <person name="Tzean S.S."/>
            <person name="Ota Y."/>
            <person name="Hattori T."/>
            <person name="Sahashi N."/>
            <person name="Liou R.F."/>
            <person name="Kikuchi T."/>
            <person name="Tsai I.J."/>
        </authorList>
    </citation>
    <scope>NUCLEOTIDE SEQUENCE [LARGE SCALE GENOMIC DNA]</scope>
    <source>
        <strain evidence="3 4">FFPRI411160</strain>
    </source>
</reference>
<feature type="region of interest" description="Disordered" evidence="1">
    <location>
        <begin position="245"/>
        <end position="268"/>
    </location>
</feature>
<proteinExistence type="predicted"/>
<dbReference type="EMBL" id="NBII01000007">
    <property type="protein sequence ID" value="PAV17538.1"/>
    <property type="molecule type" value="Genomic_DNA"/>
</dbReference>
<accession>A0A286UDC0</accession>
<evidence type="ECO:0000256" key="2">
    <source>
        <dbReference type="SAM" id="Phobius"/>
    </source>
</evidence>
<evidence type="ECO:0000256" key="1">
    <source>
        <dbReference type="SAM" id="MobiDB-lite"/>
    </source>
</evidence>
<evidence type="ECO:0000313" key="3">
    <source>
        <dbReference type="EMBL" id="PAV17538.1"/>
    </source>
</evidence>
<organism evidence="3 4">
    <name type="scientific">Pyrrhoderma noxium</name>
    <dbReference type="NCBI Taxonomy" id="2282107"/>
    <lineage>
        <taxon>Eukaryota</taxon>
        <taxon>Fungi</taxon>
        <taxon>Dikarya</taxon>
        <taxon>Basidiomycota</taxon>
        <taxon>Agaricomycotina</taxon>
        <taxon>Agaricomycetes</taxon>
        <taxon>Hymenochaetales</taxon>
        <taxon>Hymenochaetaceae</taxon>
        <taxon>Pyrrhoderma</taxon>
    </lineage>
</organism>
<feature type="transmembrane region" description="Helical" evidence="2">
    <location>
        <begin position="56"/>
        <end position="76"/>
    </location>
</feature>
<keyword evidence="2" id="KW-0812">Transmembrane</keyword>
<sequence>MENGNTYLTESKLYRRSFSLRPRLRITGFSAFLPAYKASPKDEKRNERRRLPRYSLYDRIIQTLFFVCLVVFLHALSGTDLPLGPTSNTGIDSLDIEHSYMHTRPMPFVRYMRGVHEKLKARHEVNHPAIDPEGHYSSMTFGNFVDNRGSGEKWERRNSTLEEIRVRRNPEFTHRVMGRLGIRATQPSEDMTRISEILPSMSIAEGPEFAMPAPKDNTVKITPNDNTLGDLEMYPYPYRIRLPRESSRPVDHYRRKRRKTQPRTYDGV</sequence>
<name>A0A286UDC0_9AGAM</name>
<dbReference type="AlphaFoldDB" id="A0A286UDC0"/>
<dbReference type="InParanoid" id="A0A286UDC0"/>
<evidence type="ECO:0000313" key="4">
    <source>
        <dbReference type="Proteomes" id="UP000217199"/>
    </source>
</evidence>
<protein>
    <submittedName>
        <fullName evidence="3">Uncharacterized protein</fullName>
    </submittedName>
</protein>
<dbReference type="Proteomes" id="UP000217199">
    <property type="component" value="Unassembled WGS sequence"/>
</dbReference>
<gene>
    <name evidence="3" type="ORF">PNOK_0760300</name>
</gene>